<reference evidence="1 2" key="1">
    <citation type="submission" date="2016-10" db="EMBL/GenBank/DDBJ databases">
        <authorList>
            <person name="de Groot N.N."/>
        </authorList>
    </citation>
    <scope>NUCLEOTIDE SEQUENCE [LARGE SCALE GENOMIC DNA]</scope>
    <source>
        <strain evidence="1 2">CGMCC 1.10238</strain>
    </source>
</reference>
<dbReference type="AlphaFoldDB" id="A0A1H8IT42"/>
<proteinExistence type="predicted"/>
<accession>A0A1H8IT42</accession>
<evidence type="ECO:0000313" key="2">
    <source>
        <dbReference type="Proteomes" id="UP000198809"/>
    </source>
</evidence>
<organism evidence="1 2">
    <name type="scientific">Paenibacillus sophorae</name>
    <dbReference type="NCBI Taxonomy" id="1333845"/>
    <lineage>
        <taxon>Bacteria</taxon>
        <taxon>Bacillati</taxon>
        <taxon>Bacillota</taxon>
        <taxon>Bacilli</taxon>
        <taxon>Bacillales</taxon>
        <taxon>Paenibacillaceae</taxon>
        <taxon>Paenibacillus</taxon>
    </lineage>
</organism>
<evidence type="ECO:0000313" key="1">
    <source>
        <dbReference type="EMBL" id="SEN72010.1"/>
    </source>
</evidence>
<dbReference type="Proteomes" id="UP000198809">
    <property type="component" value="Unassembled WGS sequence"/>
</dbReference>
<protein>
    <submittedName>
        <fullName evidence="1">Uncharacterized protein</fullName>
    </submittedName>
</protein>
<dbReference type="EMBL" id="FODH01000002">
    <property type="protein sequence ID" value="SEN72010.1"/>
    <property type="molecule type" value="Genomic_DNA"/>
</dbReference>
<dbReference type="STRING" id="1333845.SAMN04487895_102333"/>
<gene>
    <name evidence="1" type="ORF">SAMN04487895_102333</name>
</gene>
<name>A0A1H8IT42_9BACL</name>
<sequence>MNHEGNDILLENGMSVILYEKMPDGALNAIEERVWSANMVAALEHVNYLVVGGREFETVEGRLNVDEGKLELLLVPMRTE</sequence>